<keyword evidence="2" id="KW-0472">Membrane</keyword>
<sequence length="216" mass="25138">MDLLRILKFIIRLFIVLVVVNAAVRIIAEHHDPDNNKLITNRFKHRLEIMNNITSSAYSSLASRLNLPPIPMMEDFSVCILTNSERILLTFAYLQIFLCGCVVVNTRKGAILLNLSLILMGMFSLNFSFFYQTRGDEEAKDQSGEESEDPRELLIFMILFFTMEIIGSLHMKDSQSIPGLTPMLEKEPKKIRRVNREIHKNSKFRKEQRKNKFREN</sequence>
<accession>A0AAD1XRB5</accession>
<feature type="compositionally biased region" description="Basic and acidic residues" evidence="1">
    <location>
        <begin position="191"/>
        <end position="200"/>
    </location>
</feature>
<keyword evidence="2" id="KW-0812">Transmembrane</keyword>
<evidence type="ECO:0000256" key="1">
    <source>
        <dbReference type="SAM" id="MobiDB-lite"/>
    </source>
</evidence>
<reference evidence="3" key="1">
    <citation type="submission" date="2023-07" db="EMBL/GenBank/DDBJ databases">
        <authorList>
            <consortium name="AG Swart"/>
            <person name="Singh M."/>
            <person name="Singh A."/>
            <person name="Seah K."/>
            <person name="Emmerich C."/>
        </authorList>
    </citation>
    <scope>NUCLEOTIDE SEQUENCE</scope>
    <source>
        <strain evidence="3">DP1</strain>
    </source>
</reference>
<dbReference type="EMBL" id="CAMPGE010019009">
    <property type="protein sequence ID" value="CAI2377372.1"/>
    <property type="molecule type" value="Genomic_DNA"/>
</dbReference>
<feature type="region of interest" description="Disordered" evidence="1">
    <location>
        <begin position="191"/>
        <end position="216"/>
    </location>
</feature>
<protein>
    <submittedName>
        <fullName evidence="3">Uncharacterized protein</fullName>
    </submittedName>
</protein>
<keyword evidence="4" id="KW-1185">Reference proteome</keyword>
<dbReference type="Proteomes" id="UP001295684">
    <property type="component" value="Unassembled WGS sequence"/>
</dbReference>
<feature type="transmembrane region" description="Helical" evidence="2">
    <location>
        <begin position="153"/>
        <end position="171"/>
    </location>
</feature>
<evidence type="ECO:0000256" key="2">
    <source>
        <dbReference type="SAM" id="Phobius"/>
    </source>
</evidence>
<organism evidence="3 4">
    <name type="scientific">Euplotes crassus</name>
    <dbReference type="NCBI Taxonomy" id="5936"/>
    <lineage>
        <taxon>Eukaryota</taxon>
        <taxon>Sar</taxon>
        <taxon>Alveolata</taxon>
        <taxon>Ciliophora</taxon>
        <taxon>Intramacronucleata</taxon>
        <taxon>Spirotrichea</taxon>
        <taxon>Hypotrichia</taxon>
        <taxon>Euplotida</taxon>
        <taxon>Euplotidae</taxon>
        <taxon>Moneuplotes</taxon>
    </lineage>
</organism>
<dbReference type="AlphaFoldDB" id="A0AAD1XRB5"/>
<gene>
    <name evidence="3" type="ORF">ECRASSUSDP1_LOCUS18756</name>
</gene>
<feature type="transmembrane region" description="Helical" evidence="2">
    <location>
        <begin position="6"/>
        <end position="28"/>
    </location>
</feature>
<proteinExistence type="predicted"/>
<name>A0AAD1XRB5_EUPCR</name>
<evidence type="ECO:0000313" key="4">
    <source>
        <dbReference type="Proteomes" id="UP001295684"/>
    </source>
</evidence>
<comment type="caution">
    <text evidence="3">The sequence shown here is derived from an EMBL/GenBank/DDBJ whole genome shotgun (WGS) entry which is preliminary data.</text>
</comment>
<feature type="transmembrane region" description="Helical" evidence="2">
    <location>
        <begin position="87"/>
        <end position="104"/>
    </location>
</feature>
<feature type="compositionally biased region" description="Basic residues" evidence="1">
    <location>
        <begin position="201"/>
        <end position="216"/>
    </location>
</feature>
<evidence type="ECO:0000313" key="3">
    <source>
        <dbReference type="EMBL" id="CAI2377372.1"/>
    </source>
</evidence>
<feature type="transmembrane region" description="Helical" evidence="2">
    <location>
        <begin position="111"/>
        <end position="133"/>
    </location>
</feature>
<keyword evidence="2" id="KW-1133">Transmembrane helix</keyword>